<keyword evidence="1" id="KW-0812">Transmembrane</keyword>
<evidence type="ECO:0000256" key="1">
    <source>
        <dbReference type="SAM" id="Phobius"/>
    </source>
</evidence>
<gene>
    <name evidence="3" type="ORF">CSW27_10850</name>
    <name evidence="2" type="ORF">CSW30_01650</name>
</gene>
<dbReference type="Proteomes" id="UP000287155">
    <property type="component" value="Unassembled WGS sequence"/>
</dbReference>
<name>A0A430UTM1_THESC</name>
<keyword evidence="1" id="KW-1133">Transmembrane helix</keyword>
<feature type="transmembrane region" description="Helical" evidence="1">
    <location>
        <begin position="39"/>
        <end position="61"/>
    </location>
</feature>
<evidence type="ECO:0000313" key="2">
    <source>
        <dbReference type="EMBL" id="RTI12012.1"/>
    </source>
</evidence>
<proteinExistence type="predicted"/>
<evidence type="ECO:0000313" key="5">
    <source>
        <dbReference type="Proteomes" id="UP000287173"/>
    </source>
</evidence>
<evidence type="ECO:0000313" key="4">
    <source>
        <dbReference type="Proteomes" id="UP000287155"/>
    </source>
</evidence>
<comment type="caution">
    <text evidence="2">The sequence shown here is derived from an EMBL/GenBank/DDBJ whole genome shotgun (WGS) entry which is preliminary data.</text>
</comment>
<dbReference type="EMBL" id="PEMG01000032">
    <property type="protein sequence ID" value="RTI12012.1"/>
    <property type="molecule type" value="Genomic_DNA"/>
</dbReference>
<keyword evidence="1" id="KW-0472">Membrane</keyword>
<dbReference type="Proteomes" id="UP000287173">
    <property type="component" value="Unassembled WGS sequence"/>
</dbReference>
<reference evidence="4 5" key="1">
    <citation type="journal article" date="2019" name="Extremophiles">
        <title>Biogeography of thermophiles and predominance of Thermus scotoductus in domestic water heaters.</title>
        <authorList>
            <person name="Wilpiszeski R.L."/>
            <person name="Zhang Z."/>
            <person name="House C.H."/>
        </authorList>
    </citation>
    <scope>NUCLEOTIDE SEQUENCE [LARGE SCALE GENOMIC DNA]</scope>
    <source>
        <strain evidence="3 4">14_S14</strain>
        <strain evidence="2 5">17_S17</strain>
    </source>
</reference>
<sequence>MTRIVCVFWLFFLAALLSGGLLGRYLAALSRGHGSVGIVMISALLALLFAFSLTVLIRIMLAGTQARLETKDKNKP</sequence>
<dbReference type="EMBL" id="PEMJ01000333">
    <property type="protein sequence ID" value="RTI12178.1"/>
    <property type="molecule type" value="Genomic_DNA"/>
</dbReference>
<dbReference type="AlphaFoldDB" id="A0A430UTM1"/>
<organism evidence="2 5">
    <name type="scientific">Thermus scotoductus</name>
    <dbReference type="NCBI Taxonomy" id="37636"/>
    <lineage>
        <taxon>Bacteria</taxon>
        <taxon>Thermotogati</taxon>
        <taxon>Deinococcota</taxon>
        <taxon>Deinococci</taxon>
        <taxon>Thermales</taxon>
        <taxon>Thermaceae</taxon>
        <taxon>Thermus</taxon>
    </lineage>
</organism>
<protein>
    <submittedName>
        <fullName evidence="2">Uncharacterized protein</fullName>
    </submittedName>
</protein>
<evidence type="ECO:0000313" key="3">
    <source>
        <dbReference type="EMBL" id="RTI12178.1"/>
    </source>
</evidence>
<dbReference type="RefSeq" id="WP_126204950.1">
    <property type="nucleotide sequence ID" value="NZ_PEMG01000032.1"/>
</dbReference>
<accession>A0A430UTM1</accession>